<reference evidence="7" key="1">
    <citation type="submission" date="2015-08" db="EMBL/GenBank/DDBJ databases">
        <title>Vibrio galatheae sp. nov., a novel member of the Vibrionaceae family isolated from the Solomon Islands.</title>
        <authorList>
            <person name="Giubergia S."/>
            <person name="Machado H."/>
            <person name="Mateiu R.V."/>
            <person name="Gram L."/>
        </authorList>
    </citation>
    <scope>NUCLEOTIDE SEQUENCE [LARGE SCALE GENOMIC DNA]</scope>
    <source>
        <strain evidence="7">DSM 19134</strain>
    </source>
</reference>
<dbReference type="SUPFAM" id="SSF46785">
    <property type="entry name" value="Winged helix' DNA-binding domain"/>
    <property type="match status" value="1"/>
</dbReference>
<dbReference type="Gene3D" id="3.40.190.10">
    <property type="entry name" value="Periplasmic binding protein-like II"/>
    <property type="match status" value="1"/>
</dbReference>
<evidence type="ECO:0000256" key="4">
    <source>
        <dbReference type="ARBA" id="ARBA00023163"/>
    </source>
</evidence>
<dbReference type="InterPro" id="IPR005119">
    <property type="entry name" value="LysR_subst-bd"/>
</dbReference>
<dbReference type="PROSITE" id="PS50931">
    <property type="entry name" value="HTH_LYSR"/>
    <property type="match status" value="1"/>
</dbReference>
<comment type="similarity">
    <text evidence="1">Belongs to the LysR transcriptional regulatory family.</text>
</comment>
<dbReference type="GO" id="GO:0000976">
    <property type="term" value="F:transcription cis-regulatory region binding"/>
    <property type="evidence" value="ECO:0007669"/>
    <property type="project" value="TreeGrafter"/>
</dbReference>
<dbReference type="STRING" id="171383.AKJ31_09545"/>
<organism evidence="6 7">
    <name type="scientific">Vibrio hepatarius</name>
    <dbReference type="NCBI Taxonomy" id="171383"/>
    <lineage>
        <taxon>Bacteria</taxon>
        <taxon>Pseudomonadati</taxon>
        <taxon>Pseudomonadota</taxon>
        <taxon>Gammaproteobacteria</taxon>
        <taxon>Vibrionales</taxon>
        <taxon>Vibrionaceae</taxon>
        <taxon>Vibrio</taxon>
        <taxon>Vibrio oreintalis group</taxon>
    </lineage>
</organism>
<dbReference type="Gene3D" id="1.10.10.10">
    <property type="entry name" value="Winged helix-like DNA-binding domain superfamily/Winged helix DNA-binding domain"/>
    <property type="match status" value="1"/>
</dbReference>
<keyword evidence="2" id="KW-0805">Transcription regulation</keyword>
<keyword evidence="3" id="KW-0238">DNA-binding</keyword>
<accession>A0A0M0I015</accession>
<evidence type="ECO:0000256" key="2">
    <source>
        <dbReference type="ARBA" id="ARBA00023015"/>
    </source>
</evidence>
<keyword evidence="7" id="KW-1185">Reference proteome</keyword>
<dbReference type="InterPro" id="IPR000847">
    <property type="entry name" value="LysR_HTH_N"/>
</dbReference>
<dbReference type="Pfam" id="PF03466">
    <property type="entry name" value="LysR_substrate"/>
    <property type="match status" value="1"/>
</dbReference>
<name>A0A0M0I015_9VIBR</name>
<comment type="caution">
    <text evidence="6">The sequence shown here is derived from an EMBL/GenBank/DDBJ whole genome shotgun (WGS) entry which is preliminary data.</text>
</comment>
<dbReference type="PANTHER" id="PTHR30126:SF98">
    <property type="entry name" value="HTH-TYPE TRANSCRIPTIONAL ACTIVATOR BAUR"/>
    <property type="match status" value="1"/>
</dbReference>
<evidence type="ECO:0000313" key="7">
    <source>
        <dbReference type="Proteomes" id="UP000037530"/>
    </source>
</evidence>
<dbReference type="RefSeq" id="WP_053408869.1">
    <property type="nucleotide sequence ID" value="NZ_DAIPHI010000017.1"/>
</dbReference>
<dbReference type="Pfam" id="PF00126">
    <property type="entry name" value="HTH_1"/>
    <property type="match status" value="1"/>
</dbReference>
<feature type="domain" description="HTH lysR-type" evidence="5">
    <location>
        <begin position="12"/>
        <end position="69"/>
    </location>
</feature>
<evidence type="ECO:0000259" key="5">
    <source>
        <dbReference type="PROSITE" id="PS50931"/>
    </source>
</evidence>
<dbReference type="SUPFAM" id="SSF53850">
    <property type="entry name" value="Periplasmic binding protein-like II"/>
    <property type="match status" value="1"/>
</dbReference>
<protein>
    <submittedName>
        <fullName evidence="6">LysR family transcriptional regulator</fullName>
    </submittedName>
</protein>
<dbReference type="OrthoDB" id="8587655at2"/>
<evidence type="ECO:0000256" key="3">
    <source>
        <dbReference type="ARBA" id="ARBA00023125"/>
    </source>
</evidence>
<dbReference type="CDD" id="cd05466">
    <property type="entry name" value="PBP2_LTTR_substrate"/>
    <property type="match status" value="1"/>
</dbReference>
<gene>
    <name evidence="6" type="ORF">AKJ31_09545</name>
</gene>
<dbReference type="Proteomes" id="UP000037530">
    <property type="component" value="Unassembled WGS sequence"/>
</dbReference>
<dbReference type="AlphaFoldDB" id="A0A0M0I015"/>
<proteinExistence type="inferred from homology"/>
<keyword evidence="4" id="KW-0804">Transcription</keyword>
<sequence length="298" mass="32898">MKKGITGQLSDIDLRLLRIFKTVVESGGFSAAEVSLNISRAAISAAMADLEVRLGLKLCHRGRSGFSMTDEGQQVYKYVLQLLASLENFKTQVNTLHANLSGELNIGITDNMVSMSEMRITNALAALKEAGPDVKINIRMIPPNEVEKGILDGTLHVGMIPKIRTLSGLSYEPLYDEKLLMYCGKGHPLFNSDHAELSLSDWDVVIPAYAQTPEVHALYADMKGAASATDREGIAFLLLTGQYLGYLPDHFAKRWVDDGSMQAVDPKRFGYTQQFVSITRKERRANLVLETFLQSLNG</sequence>
<dbReference type="InterPro" id="IPR036390">
    <property type="entry name" value="WH_DNA-bd_sf"/>
</dbReference>
<dbReference type="InterPro" id="IPR036388">
    <property type="entry name" value="WH-like_DNA-bd_sf"/>
</dbReference>
<dbReference type="PATRIC" id="fig|171383.3.peg.1951"/>
<dbReference type="EMBL" id="LHPI01000008">
    <property type="protein sequence ID" value="KOO07665.1"/>
    <property type="molecule type" value="Genomic_DNA"/>
</dbReference>
<evidence type="ECO:0000256" key="1">
    <source>
        <dbReference type="ARBA" id="ARBA00009437"/>
    </source>
</evidence>
<evidence type="ECO:0000313" key="6">
    <source>
        <dbReference type="EMBL" id="KOO07665.1"/>
    </source>
</evidence>
<dbReference type="PANTHER" id="PTHR30126">
    <property type="entry name" value="HTH-TYPE TRANSCRIPTIONAL REGULATOR"/>
    <property type="match status" value="1"/>
</dbReference>
<dbReference type="GO" id="GO:0003700">
    <property type="term" value="F:DNA-binding transcription factor activity"/>
    <property type="evidence" value="ECO:0007669"/>
    <property type="project" value="InterPro"/>
</dbReference>